<dbReference type="PANTHER" id="PTHR33159:SF87">
    <property type="entry name" value="OS09G0253000 PROTEIN"/>
    <property type="match status" value="1"/>
</dbReference>
<feature type="compositionally biased region" description="Polar residues" evidence="1">
    <location>
        <begin position="52"/>
        <end position="63"/>
    </location>
</feature>
<evidence type="ECO:0000256" key="1">
    <source>
        <dbReference type="SAM" id="MobiDB-lite"/>
    </source>
</evidence>
<dbReference type="OMA" id="RNEPTTH"/>
<dbReference type="Pfam" id="PF05627">
    <property type="entry name" value="AvrRpt-cleavage"/>
    <property type="match status" value="2"/>
</dbReference>
<protein>
    <recommendedName>
        <fullName evidence="2">RIN4 pathogenic type III effector avirulence factor Avr cleavage site domain-containing protein</fullName>
    </recommendedName>
</protein>
<gene>
    <name evidence="3" type="ORF">KP509_29G083300</name>
</gene>
<feature type="compositionally biased region" description="Basic and acidic residues" evidence="1">
    <location>
        <begin position="203"/>
        <end position="213"/>
    </location>
</feature>
<evidence type="ECO:0000259" key="2">
    <source>
        <dbReference type="Pfam" id="PF05627"/>
    </source>
</evidence>
<proteinExistence type="predicted"/>
<evidence type="ECO:0000313" key="4">
    <source>
        <dbReference type="Proteomes" id="UP000825935"/>
    </source>
</evidence>
<dbReference type="OrthoDB" id="1109067at2759"/>
<feature type="region of interest" description="Disordered" evidence="1">
    <location>
        <begin position="203"/>
        <end position="229"/>
    </location>
</feature>
<comment type="caution">
    <text evidence="3">The sequence shown here is derived from an EMBL/GenBank/DDBJ whole genome shotgun (WGS) entry which is preliminary data.</text>
</comment>
<feature type="domain" description="RIN4 pathogenic type III effector avirulence factor Avr cleavage site" evidence="2">
    <location>
        <begin position="6"/>
        <end position="31"/>
    </location>
</feature>
<accession>A0A8T2RA04</accession>
<keyword evidence="4" id="KW-1185">Reference proteome</keyword>
<dbReference type="InterPro" id="IPR008700">
    <property type="entry name" value="TypeIII_avirulence_cleave"/>
</dbReference>
<organism evidence="3 4">
    <name type="scientific">Ceratopteris richardii</name>
    <name type="common">Triangle waterfern</name>
    <dbReference type="NCBI Taxonomy" id="49495"/>
    <lineage>
        <taxon>Eukaryota</taxon>
        <taxon>Viridiplantae</taxon>
        <taxon>Streptophyta</taxon>
        <taxon>Embryophyta</taxon>
        <taxon>Tracheophyta</taxon>
        <taxon>Polypodiopsida</taxon>
        <taxon>Polypodiidae</taxon>
        <taxon>Polypodiales</taxon>
        <taxon>Pteridineae</taxon>
        <taxon>Pteridaceae</taxon>
        <taxon>Parkerioideae</taxon>
        <taxon>Ceratopteris</taxon>
    </lineage>
</organism>
<evidence type="ECO:0000313" key="3">
    <source>
        <dbReference type="EMBL" id="KAH7292737.1"/>
    </source>
</evidence>
<dbReference type="EMBL" id="CM035434">
    <property type="protein sequence ID" value="KAH7292737.1"/>
    <property type="molecule type" value="Genomic_DNA"/>
</dbReference>
<feature type="region of interest" description="Disordered" evidence="1">
    <location>
        <begin position="29"/>
        <end position="182"/>
    </location>
</feature>
<feature type="domain" description="RIN4 pathogenic type III effector avirulence factor Avr cleavage site" evidence="2">
    <location>
        <begin position="169"/>
        <end position="202"/>
    </location>
</feature>
<dbReference type="Proteomes" id="UP000825935">
    <property type="component" value="Chromosome 29"/>
</dbReference>
<feature type="compositionally biased region" description="Polar residues" evidence="1">
    <location>
        <begin position="217"/>
        <end position="229"/>
    </location>
</feature>
<dbReference type="AlphaFoldDB" id="A0A8T2RA04"/>
<name>A0A8T2RA04_CERRI</name>
<dbReference type="PANTHER" id="PTHR33159">
    <property type="entry name" value="RPM1-INTERACTING PROTEIN 4 (RIN4) FAMILY PROTEIN"/>
    <property type="match status" value="1"/>
</dbReference>
<dbReference type="InterPro" id="IPR040387">
    <property type="entry name" value="RIN4/NOI4"/>
</dbReference>
<sequence>MAVNQVPKFGNWGTNDQVQYTTVFDNARAGKGGKTINAKNHVDNEAPGKSPEVSNMSSGNSAESMPRPAVRHQRRASRDGSEYGFSNARLNHGHRRAASRGEEASFAQTERVSNYDRPSVSVGVSPIHANAGGRLGRKPGSASPALDRRSDGGGTPGTPSRSRAQPERHASPLPKFGEWDVNNPSTAEEFTFIFDKARDEKKTGKAFRMDSPLKQEQVASKNQHGNHESTSWFCRCFQPSTTA</sequence>
<reference evidence="3" key="1">
    <citation type="submission" date="2021-08" db="EMBL/GenBank/DDBJ databases">
        <title>WGS assembly of Ceratopteris richardii.</title>
        <authorList>
            <person name="Marchant D.B."/>
            <person name="Chen G."/>
            <person name="Jenkins J."/>
            <person name="Shu S."/>
            <person name="Leebens-Mack J."/>
            <person name="Grimwood J."/>
            <person name="Schmutz J."/>
            <person name="Soltis P."/>
            <person name="Soltis D."/>
            <person name="Chen Z.-H."/>
        </authorList>
    </citation>
    <scope>NUCLEOTIDE SEQUENCE</scope>
    <source>
        <strain evidence="3">Whitten #5841</strain>
        <tissue evidence="3">Leaf</tissue>
    </source>
</reference>